<feature type="transmembrane region" description="Helical" evidence="1">
    <location>
        <begin position="183"/>
        <end position="204"/>
    </location>
</feature>
<dbReference type="AlphaFoldDB" id="A0A9P7JBX0"/>
<keyword evidence="3" id="KW-1185">Reference proteome</keyword>
<evidence type="ECO:0000313" key="2">
    <source>
        <dbReference type="EMBL" id="KAG1813357.1"/>
    </source>
</evidence>
<accession>A0A9P7JBX0</accession>
<gene>
    <name evidence="2" type="ORF">BJ212DRAFT_1482811</name>
</gene>
<evidence type="ECO:0000313" key="3">
    <source>
        <dbReference type="Proteomes" id="UP000807769"/>
    </source>
</evidence>
<dbReference type="EMBL" id="JABBWG010000024">
    <property type="protein sequence ID" value="KAG1813357.1"/>
    <property type="molecule type" value="Genomic_DNA"/>
</dbReference>
<organism evidence="2 3">
    <name type="scientific">Suillus subaureus</name>
    <dbReference type="NCBI Taxonomy" id="48587"/>
    <lineage>
        <taxon>Eukaryota</taxon>
        <taxon>Fungi</taxon>
        <taxon>Dikarya</taxon>
        <taxon>Basidiomycota</taxon>
        <taxon>Agaricomycotina</taxon>
        <taxon>Agaricomycetes</taxon>
        <taxon>Agaricomycetidae</taxon>
        <taxon>Boletales</taxon>
        <taxon>Suillineae</taxon>
        <taxon>Suillaceae</taxon>
        <taxon>Suillus</taxon>
    </lineage>
</organism>
<proteinExistence type="predicted"/>
<dbReference type="RefSeq" id="XP_041191231.1">
    <property type="nucleotide sequence ID" value="XM_041340494.1"/>
</dbReference>
<comment type="caution">
    <text evidence="2">The sequence shown here is derived from an EMBL/GenBank/DDBJ whole genome shotgun (WGS) entry which is preliminary data.</text>
</comment>
<dbReference type="Proteomes" id="UP000807769">
    <property type="component" value="Unassembled WGS sequence"/>
</dbReference>
<protein>
    <submittedName>
        <fullName evidence="2">Uncharacterized protein</fullName>
    </submittedName>
</protein>
<feature type="transmembrane region" description="Helical" evidence="1">
    <location>
        <begin position="224"/>
        <end position="247"/>
    </location>
</feature>
<feature type="transmembrane region" description="Helical" evidence="1">
    <location>
        <begin position="105"/>
        <end position="128"/>
    </location>
</feature>
<evidence type="ECO:0000256" key="1">
    <source>
        <dbReference type="SAM" id="Phobius"/>
    </source>
</evidence>
<dbReference type="OrthoDB" id="2756618at2759"/>
<reference evidence="2" key="1">
    <citation type="journal article" date="2020" name="New Phytol.">
        <title>Comparative genomics reveals dynamic genome evolution in host specialist ectomycorrhizal fungi.</title>
        <authorList>
            <person name="Lofgren L.A."/>
            <person name="Nguyen N.H."/>
            <person name="Vilgalys R."/>
            <person name="Ruytinx J."/>
            <person name="Liao H.L."/>
            <person name="Branco S."/>
            <person name="Kuo A."/>
            <person name="LaButti K."/>
            <person name="Lipzen A."/>
            <person name="Andreopoulos W."/>
            <person name="Pangilinan J."/>
            <person name="Riley R."/>
            <person name="Hundley H."/>
            <person name="Na H."/>
            <person name="Barry K."/>
            <person name="Grigoriev I.V."/>
            <person name="Stajich J.E."/>
            <person name="Kennedy P.G."/>
        </authorList>
    </citation>
    <scope>NUCLEOTIDE SEQUENCE</scope>
    <source>
        <strain evidence="2">MN1</strain>
    </source>
</reference>
<keyword evidence="1" id="KW-0812">Transmembrane</keyword>
<sequence length="365" mass="40016">MDPTQLLTTKHLYSRVFALSQGGCLRSTVQGTSHWLVPPCTEIARDILLFESDSTGSTTVIMGIPMDTAAFLGLVLETLLYGVFLTLYWFTLFILLKKTGIQRQLLLPVATLLLCIASTHLIIGLVRALEAFVFKVDTIGASDYYSNFASPLFVASTALCVTQTILADAIVVWRCYVLNDRSLLVAIPGCIMLLASVATGYYGIGSLSRARLLSNVPPADYGCIATFDALTMGLSVTSTSLNAWRIYRTRYVMPERFAAFLPIFIVVIESGAFYSTSILMLLLTFFIGSNGQYTMLDIITPIVGITFCLIVLQVHFNIGGSSAEKPTEAQGAITSLFQERGIREGFSIEPMIKEDDLPFEIRKNG</sequence>
<feature type="transmembrane region" description="Helical" evidence="1">
    <location>
        <begin position="293"/>
        <end position="312"/>
    </location>
</feature>
<keyword evidence="1" id="KW-1133">Transmembrane helix</keyword>
<dbReference type="GeneID" id="64634510"/>
<feature type="transmembrane region" description="Helical" evidence="1">
    <location>
        <begin position="259"/>
        <end position="287"/>
    </location>
</feature>
<name>A0A9P7JBX0_9AGAM</name>
<keyword evidence="1" id="KW-0472">Membrane</keyword>
<feature type="transmembrane region" description="Helical" evidence="1">
    <location>
        <begin position="69"/>
        <end position="96"/>
    </location>
</feature>
<feature type="transmembrane region" description="Helical" evidence="1">
    <location>
        <begin position="148"/>
        <end position="171"/>
    </location>
</feature>